<feature type="region of interest" description="Disordered" evidence="1">
    <location>
        <begin position="1"/>
        <end position="25"/>
    </location>
</feature>
<evidence type="ECO:0000313" key="3">
    <source>
        <dbReference type="EMBL" id="QPZ37788.1"/>
    </source>
</evidence>
<dbReference type="EMBL" id="CP061169">
    <property type="protein sequence ID" value="QPZ37788.1"/>
    <property type="molecule type" value="Genomic_DNA"/>
</dbReference>
<protein>
    <submittedName>
        <fullName evidence="3">Uncharacterized protein</fullName>
    </submittedName>
</protein>
<evidence type="ECO:0000313" key="4">
    <source>
        <dbReference type="Proteomes" id="UP000662814"/>
    </source>
</evidence>
<feature type="transmembrane region" description="Helical" evidence="2">
    <location>
        <begin position="48"/>
        <end position="75"/>
    </location>
</feature>
<feature type="compositionally biased region" description="Polar residues" evidence="1">
    <location>
        <begin position="15"/>
        <end position="24"/>
    </location>
</feature>
<keyword evidence="4" id="KW-1185">Reference proteome</keyword>
<feature type="transmembrane region" description="Helical" evidence="2">
    <location>
        <begin position="133"/>
        <end position="157"/>
    </location>
</feature>
<proteinExistence type="predicted"/>
<dbReference type="Proteomes" id="UP000662814">
    <property type="component" value="Chromosome"/>
</dbReference>
<keyword evidence="2" id="KW-1133">Transmembrane helix</keyword>
<feature type="transmembrane region" description="Helical" evidence="2">
    <location>
        <begin position="95"/>
        <end position="121"/>
    </location>
</feature>
<accession>A0ABX6YGB3</accession>
<dbReference type="RefSeq" id="WP_166991386.1">
    <property type="nucleotide sequence ID" value="NZ_CP061169.1"/>
</dbReference>
<reference evidence="3 4" key="1">
    <citation type="submission" date="2020-12" db="EMBL/GenBank/DDBJ databases">
        <title>Microbacterium sp. HY060.</title>
        <authorList>
            <person name="Zhou J."/>
        </authorList>
    </citation>
    <scope>NUCLEOTIDE SEQUENCE [LARGE SCALE GENOMIC DNA]</scope>
    <source>
        <strain evidence="3 4">HY60</strain>
    </source>
</reference>
<sequence length="210" mass="22174">MTNARDPRMTFAPRSRTSPQQDSPASRLMVAKPPLVLRQRTCAQLAGGLSFLLIGAGVIVLVYTVMRLGMLLLFAGTWQLALGAGEELGETIDLVLGQGAVATFSCFLAFGLGYAASLSVLRVGNVHRLNLTTLLGSGIALVAWSAVAGLFVVAYFWGNGHWPWLGSPDAASQFLTVLIIGMAIVSCALVGSLSWWLAAHVLRSPAHVVA</sequence>
<evidence type="ECO:0000256" key="2">
    <source>
        <dbReference type="SAM" id="Phobius"/>
    </source>
</evidence>
<name>A0ABX6YGB3_9MICO</name>
<gene>
    <name evidence="3" type="ORF">HCR76_13335</name>
</gene>
<evidence type="ECO:0000256" key="1">
    <source>
        <dbReference type="SAM" id="MobiDB-lite"/>
    </source>
</evidence>
<feature type="transmembrane region" description="Helical" evidence="2">
    <location>
        <begin position="177"/>
        <end position="198"/>
    </location>
</feature>
<keyword evidence="2" id="KW-0812">Transmembrane</keyword>
<keyword evidence="2" id="KW-0472">Membrane</keyword>
<organism evidence="3 4">
    <name type="scientific">Paramicrobacterium chengjingii</name>
    <dbReference type="NCBI Taxonomy" id="2769067"/>
    <lineage>
        <taxon>Bacteria</taxon>
        <taxon>Bacillati</taxon>
        <taxon>Actinomycetota</taxon>
        <taxon>Actinomycetes</taxon>
        <taxon>Micrococcales</taxon>
        <taxon>Microbacteriaceae</taxon>
        <taxon>Paramicrobacterium</taxon>
    </lineage>
</organism>